<evidence type="ECO:0000313" key="3">
    <source>
        <dbReference type="Proteomes" id="UP001457282"/>
    </source>
</evidence>
<keyword evidence="3" id="KW-1185">Reference proteome</keyword>
<proteinExistence type="predicted"/>
<dbReference type="EMBL" id="JBEDUW010000006">
    <property type="protein sequence ID" value="KAK9922830.1"/>
    <property type="molecule type" value="Genomic_DNA"/>
</dbReference>
<organism evidence="2 3">
    <name type="scientific">Rubus argutus</name>
    <name type="common">Southern blackberry</name>
    <dbReference type="NCBI Taxonomy" id="59490"/>
    <lineage>
        <taxon>Eukaryota</taxon>
        <taxon>Viridiplantae</taxon>
        <taxon>Streptophyta</taxon>
        <taxon>Embryophyta</taxon>
        <taxon>Tracheophyta</taxon>
        <taxon>Spermatophyta</taxon>
        <taxon>Magnoliopsida</taxon>
        <taxon>eudicotyledons</taxon>
        <taxon>Gunneridae</taxon>
        <taxon>Pentapetalae</taxon>
        <taxon>rosids</taxon>
        <taxon>fabids</taxon>
        <taxon>Rosales</taxon>
        <taxon>Rosaceae</taxon>
        <taxon>Rosoideae</taxon>
        <taxon>Rosoideae incertae sedis</taxon>
        <taxon>Rubus</taxon>
    </lineage>
</organism>
<gene>
    <name evidence="2" type="ORF">M0R45_031274</name>
</gene>
<dbReference type="AlphaFoldDB" id="A0AAW1WHU9"/>
<feature type="compositionally biased region" description="Low complexity" evidence="1">
    <location>
        <begin position="1"/>
        <end position="12"/>
    </location>
</feature>
<reference evidence="2 3" key="1">
    <citation type="journal article" date="2023" name="G3 (Bethesda)">
        <title>A chromosome-length genome assembly and annotation of blackberry (Rubus argutus, cv. 'Hillquist').</title>
        <authorList>
            <person name="Bruna T."/>
            <person name="Aryal R."/>
            <person name="Dudchenko O."/>
            <person name="Sargent D.J."/>
            <person name="Mead D."/>
            <person name="Buti M."/>
            <person name="Cavallini A."/>
            <person name="Hytonen T."/>
            <person name="Andres J."/>
            <person name="Pham M."/>
            <person name="Weisz D."/>
            <person name="Mascagni F."/>
            <person name="Usai G."/>
            <person name="Natali L."/>
            <person name="Bassil N."/>
            <person name="Fernandez G.E."/>
            <person name="Lomsadze A."/>
            <person name="Armour M."/>
            <person name="Olukolu B."/>
            <person name="Poorten T."/>
            <person name="Britton C."/>
            <person name="Davik J."/>
            <person name="Ashrafi H."/>
            <person name="Aiden E.L."/>
            <person name="Borodovsky M."/>
            <person name="Worthington M."/>
        </authorList>
    </citation>
    <scope>NUCLEOTIDE SEQUENCE [LARGE SCALE GENOMIC DNA]</scope>
    <source>
        <strain evidence="2">PI 553951</strain>
    </source>
</reference>
<accession>A0AAW1WHU9</accession>
<feature type="region of interest" description="Disordered" evidence="1">
    <location>
        <begin position="1"/>
        <end position="23"/>
    </location>
</feature>
<dbReference type="Proteomes" id="UP001457282">
    <property type="component" value="Unassembled WGS sequence"/>
</dbReference>
<evidence type="ECO:0000256" key="1">
    <source>
        <dbReference type="SAM" id="MobiDB-lite"/>
    </source>
</evidence>
<name>A0AAW1WHU9_RUBAR</name>
<sequence length="143" mass="15604">MRGGELKTTSTLDSRRRSRPRLGGGGCKVVDWAVRTRQIRRQRRSWIGNGVDCRRIGLRSATEAEDKASTTRGDCGYSGRRRLSRGLAVATSRAGREQVWEPGCVIADFWALSNGDAEESTPAAASRLGGAGVLEGTRWLLEL</sequence>
<comment type="caution">
    <text evidence="2">The sequence shown here is derived from an EMBL/GenBank/DDBJ whole genome shotgun (WGS) entry which is preliminary data.</text>
</comment>
<protein>
    <submittedName>
        <fullName evidence="2">Uncharacterized protein</fullName>
    </submittedName>
</protein>
<evidence type="ECO:0000313" key="2">
    <source>
        <dbReference type="EMBL" id="KAK9922830.1"/>
    </source>
</evidence>